<proteinExistence type="predicted"/>
<evidence type="ECO:0000313" key="1">
    <source>
        <dbReference type="EMBL" id="GAI80883.1"/>
    </source>
</evidence>
<comment type="caution">
    <text evidence="1">The sequence shown here is derived from an EMBL/GenBank/DDBJ whole genome shotgun (WGS) entry which is preliminary data.</text>
</comment>
<reference evidence="1" key="1">
    <citation type="journal article" date="2014" name="Front. Microbiol.">
        <title>High frequency of phylogenetically diverse reductive dehalogenase-homologous genes in deep subseafloor sedimentary metagenomes.</title>
        <authorList>
            <person name="Kawai M."/>
            <person name="Futagami T."/>
            <person name="Toyoda A."/>
            <person name="Takaki Y."/>
            <person name="Nishi S."/>
            <person name="Hori S."/>
            <person name="Arai W."/>
            <person name="Tsubouchi T."/>
            <person name="Morono Y."/>
            <person name="Uchiyama I."/>
            <person name="Ito T."/>
            <person name="Fujiyama A."/>
            <person name="Inagaki F."/>
            <person name="Takami H."/>
        </authorList>
    </citation>
    <scope>NUCLEOTIDE SEQUENCE</scope>
    <source>
        <strain evidence="1">Expedition CK06-06</strain>
    </source>
</reference>
<organism evidence="1">
    <name type="scientific">marine sediment metagenome</name>
    <dbReference type="NCBI Taxonomy" id="412755"/>
    <lineage>
        <taxon>unclassified sequences</taxon>
        <taxon>metagenomes</taxon>
        <taxon>ecological metagenomes</taxon>
    </lineage>
</organism>
<accession>X1RJS0</accession>
<name>X1RJS0_9ZZZZ</name>
<dbReference type="EMBL" id="BARW01006799">
    <property type="protein sequence ID" value="GAI80883.1"/>
    <property type="molecule type" value="Genomic_DNA"/>
</dbReference>
<dbReference type="AlphaFoldDB" id="X1RJS0"/>
<protein>
    <submittedName>
        <fullName evidence="1">Uncharacterized protein</fullName>
    </submittedName>
</protein>
<gene>
    <name evidence="1" type="ORF">S12H4_14268</name>
</gene>
<sequence>MRLHNILAEVKQAISNRPIGTCNRWSVGLLHDRVEVLPYSQRNTLDWILLNFTERSADYGLSPAACNLVLDRIKHYLKENRQCQNHRKP</sequence>